<accession>A0A6I4KNP0</accession>
<dbReference type="AlphaFoldDB" id="A0A6I4KNP0"/>
<protein>
    <submittedName>
        <fullName evidence="3">DUF3592 domain-containing protein</fullName>
    </submittedName>
</protein>
<evidence type="ECO:0000313" key="3">
    <source>
        <dbReference type="EMBL" id="MVW74259.1"/>
    </source>
</evidence>
<keyword evidence="1" id="KW-1133">Transmembrane helix</keyword>
<keyword evidence="4" id="KW-1185">Reference proteome</keyword>
<proteinExistence type="predicted"/>
<evidence type="ECO:0000259" key="2">
    <source>
        <dbReference type="Pfam" id="PF12158"/>
    </source>
</evidence>
<keyword evidence="1" id="KW-0472">Membrane</keyword>
<sequence length="146" mass="16228">MPLRYIPALIIVIALLCSTVYFYTEETAYINGMAVTEGTVVALGSKSTSSTTTNGKPTQTNTQAIVEFDSDGTTVRVEGRAMGYPHWEIGRTVGVYYAENNPNEARIKRWDEVYFFTLVSAFFLSVCLLFAAINFLVYKVRGKPLS</sequence>
<dbReference type="EMBL" id="WKJZ01000001">
    <property type="protein sequence ID" value="MVW74259.1"/>
    <property type="molecule type" value="Genomic_DNA"/>
</dbReference>
<comment type="caution">
    <text evidence="3">The sequence shown here is derived from an EMBL/GenBank/DDBJ whole genome shotgun (WGS) entry which is preliminary data.</text>
</comment>
<dbReference type="InterPro" id="IPR021994">
    <property type="entry name" value="DUF3592"/>
</dbReference>
<feature type="transmembrane region" description="Helical" evidence="1">
    <location>
        <begin position="113"/>
        <end position="138"/>
    </location>
</feature>
<dbReference type="Proteomes" id="UP000429555">
    <property type="component" value="Unassembled WGS sequence"/>
</dbReference>
<reference evidence="3 4" key="1">
    <citation type="submission" date="2019-11" db="EMBL/GenBank/DDBJ databases">
        <title>Pseudomonas flavidum sp. nov., isolated from Baiyang Lake.</title>
        <authorList>
            <person name="Zhao Y."/>
        </authorList>
    </citation>
    <scope>NUCLEOTIDE SEQUENCE [LARGE SCALE GENOMIC DNA]</scope>
    <source>
        <strain evidence="4">R-22-3 w-18</strain>
    </source>
</reference>
<keyword evidence="1" id="KW-0812">Transmembrane</keyword>
<feature type="domain" description="DUF3592" evidence="2">
    <location>
        <begin position="36"/>
        <end position="110"/>
    </location>
</feature>
<dbReference type="RefSeq" id="WP_160343220.1">
    <property type="nucleotide sequence ID" value="NZ_WKJZ01000001.1"/>
</dbReference>
<gene>
    <name evidence="3" type="ORF">GJV18_02905</name>
</gene>
<dbReference type="Pfam" id="PF12158">
    <property type="entry name" value="DUF3592"/>
    <property type="match status" value="1"/>
</dbReference>
<evidence type="ECO:0000313" key="4">
    <source>
        <dbReference type="Proteomes" id="UP000429555"/>
    </source>
</evidence>
<name>A0A6I4KNP0_9PSED</name>
<feature type="transmembrane region" description="Helical" evidence="1">
    <location>
        <begin position="6"/>
        <end position="24"/>
    </location>
</feature>
<evidence type="ECO:0000256" key="1">
    <source>
        <dbReference type="SAM" id="Phobius"/>
    </source>
</evidence>
<organism evidence="3 4">
    <name type="scientific">Pseudomonas xionganensis</name>
    <dbReference type="NCBI Taxonomy" id="2654845"/>
    <lineage>
        <taxon>Bacteria</taxon>
        <taxon>Pseudomonadati</taxon>
        <taxon>Pseudomonadota</taxon>
        <taxon>Gammaproteobacteria</taxon>
        <taxon>Pseudomonadales</taxon>
        <taxon>Pseudomonadaceae</taxon>
        <taxon>Pseudomonas</taxon>
    </lineage>
</organism>